<evidence type="ECO:0000256" key="1">
    <source>
        <dbReference type="ARBA" id="ARBA00008020"/>
    </source>
</evidence>
<evidence type="ECO:0000256" key="4">
    <source>
        <dbReference type="ARBA" id="ARBA00023186"/>
    </source>
</evidence>
<comment type="similarity">
    <text evidence="1">Belongs to the TCP-1 chaperonin family.</text>
</comment>
<proteinExistence type="inferred from homology"/>
<organism evidence="5">
    <name type="scientific">marine sediment metagenome</name>
    <dbReference type="NCBI Taxonomy" id="412755"/>
    <lineage>
        <taxon>unclassified sequences</taxon>
        <taxon>metagenomes</taxon>
        <taxon>ecological metagenomes</taxon>
    </lineage>
</organism>
<dbReference type="GO" id="GO:0051082">
    <property type="term" value="F:unfolded protein binding"/>
    <property type="evidence" value="ECO:0007669"/>
    <property type="project" value="InterPro"/>
</dbReference>
<dbReference type="GO" id="GO:0005524">
    <property type="term" value="F:ATP binding"/>
    <property type="evidence" value="ECO:0007669"/>
    <property type="project" value="UniProtKB-KW"/>
</dbReference>
<dbReference type="InterPro" id="IPR027410">
    <property type="entry name" value="TCP-1-like_intermed_sf"/>
</dbReference>
<dbReference type="Gene3D" id="1.10.560.10">
    <property type="entry name" value="GroEL-like equatorial domain"/>
    <property type="match status" value="1"/>
</dbReference>
<evidence type="ECO:0000313" key="5">
    <source>
        <dbReference type="EMBL" id="GAI39868.1"/>
    </source>
</evidence>
<evidence type="ECO:0008006" key="6">
    <source>
        <dbReference type="Google" id="ProtNLM"/>
    </source>
</evidence>
<keyword evidence="3" id="KW-0067">ATP-binding</keyword>
<dbReference type="SUPFAM" id="SSF48592">
    <property type="entry name" value="GroEL equatorial domain-like"/>
    <property type="match status" value="1"/>
</dbReference>
<accession>X1N8D4</accession>
<dbReference type="AlphaFoldDB" id="X1N8D4"/>
<dbReference type="EMBL" id="BARV01027664">
    <property type="protein sequence ID" value="GAI39868.1"/>
    <property type="molecule type" value="Genomic_DNA"/>
</dbReference>
<gene>
    <name evidence="5" type="ORF">S06H3_44479</name>
</gene>
<dbReference type="SUPFAM" id="SSF52029">
    <property type="entry name" value="GroEL apical domain-like"/>
    <property type="match status" value="1"/>
</dbReference>
<dbReference type="SUPFAM" id="SSF54849">
    <property type="entry name" value="GroEL-intermediate domain like"/>
    <property type="match status" value="1"/>
</dbReference>
<evidence type="ECO:0000256" key="3">
    <source>
        <dbReference type="ARBA" id="ARBA00022840"/>
    </source>
</evidence>
<name>X1N8D4_9ZZZZ</name>
<protein>
    <recommendedName>
        <fullName evidence="6">Thermosome subunit</fullName>
    </recommendedName>
</protein>
<dbReference type="InterPro" id="IPR002194">
    <property type="entry name" value="Chaperonin_TCP-1_CS"/>
</dbReference>
<dbReference type="InterPro" id="IPR027413">
    <property type="entry name" value="GROEL-like_equatorial_sf"/>
</dbReference>
<dbReference type="PROSITE" id="PS00995">
    <property type="entry name" value="TCP1_3"/>
    <property type="match status" value="1"/>
</dbReference>
<keyword evidence="2" id="KW-0547">Nucleotide-binding</keyword>
<dbReference type="InterPro" id="IPR027409">
    <property type="entry name" value="GroEL-like_apical_dom_sf"/>
</dbReference>
<dbReference type="Gene3D" id="3.50.7.10">
    <property type="entry name" value="GroEL"/>
    <property type="match status" value="1"/>
</dbReference>
<reference evidence="5" key="1">
    <citation type="journal article" date="2014" name="Front. Microbiol.">
        <title>High frequency of phylogenetically diverse reductive dehalogenase-homologous genes in deep subseafloor sedimentary metagenomes.</title>
        <authorList>
            <person name="Kawai M."/>
            <person name="Futagami T."/>
            <person name="Toyoda A."/>
            <person name="Takaki Y."/>
            <person name="Nishi S."/>
            <person name="Hori S."/>
            <person name="Arai W."/>
            <person name="Tsubouchi T."/>
            <person name="Morono Y."/>
            <person name="Uchiyama I."/>
            <person name="Ito T."/>
            <person name="Fujiyama A."/>
            <person name="Inagaki F."/>
            <person name="Takami H."/>
        </authorList>
    </citation>
    <scope>NUCLEOTIDE SEQUENCE</scope>
    <source>
        <strain evidence="5">Expedition CK06-06</strain>
    </source>
</reference>
<dbReference type="Pfam" id="PF00118">
    <property type="entry name" value="Cpn60_TCP1"/>
    <property type="match status" value="1"/>
</dbReference>
<dbReference type="GO" id="GO:0140662">
    <property type="term" value="F:ATP-dependent protein folding chaperone"/>
    <property type="evidence" value="ECO:0007669"/>
    <property type="project" value="InterPro"/>
</dbReference>
<keyword evidence="4" id="KW-0143">Chaperone</keyword>
<feature type="non-terminal residue" evidence="5">
    <location>
        <position position="261"/>
    </location>
</feature>
<dbReference type="GO" id="GO:0016887">
    <property type="term" value="F:ATP hydrolysis activity"/>
    <property type="evidence" value="ECO:0007669"/>
    <property type="project" value="InterPro"/>
</dbReference>
<sequence length="261" mass="28390">MMVEVSKTQDDEVGDGTTSVVILTGELLGKAVDLMGKKIHPTVVIDGYRDAMEQALKVLEEIALHVDPKDKEALKKVAVTAMASKLVSGYSGYISDLAVDAVLQIAEETDDGIEVDLDMVKIEKKAGGSITDTSLIRGLIIDKEAAHSDMPKLVVDARIGLLNSAMEIEKTEFSAKIQIESPDEMQAYLDQEERMLREMVEKVKNAGINVLFCQKGIDDMVQHFLAREGILAVRRLKKSDMKALAKATGAKVVTSVDEISG</sequence>
<dbReference type="PANTHER" id="PTHR11353">
    <property type="entry name" value="CHAPERONIN"/>
    <property type="match status" value="1"/>
</dbReference>
<comment type="caution">
    <text evidence="5">The sequence shown here is derived from an EMBL/GenBank/DDBJ whole genome shotgun (WGS) entry which is preliminary data.</text>
</comment>
<dbReference type="InterPro" id="IPR017998">
    <property type="entry name" value="Chaperone_TCP-1"/>
</dbReference>
<dbReference type="InterPro" id="IPR002423">
    <property type="entry name" value="Cpn60/GroEL/TCP-1"/>
</dbReference>
<evidence type="ECO:0000256" key="2">
    <source>
        <dbReference type="ARBA" id="ARBA00022741"/>
    </source>
</evidence>
<dbReference type="Gene3D" id="3.30.260.10">
    <property type="entry name" value="TCP-1-like chaperonin intermediate domain"/>
    <property type="match status" value="1"/>
</dbReference>